<dbReference type="Pfam" id="PF00646">
    <property type="entry name" value="F-box"/>
    <property type="match status" value="1"/>
</dbReference>
<keyword evidence="1" id="KW-0472">Membrane</keyword>
<dbReference type="SUPFAM" id="SSF81383">
    <property type="entry name" value="F-box domain"/>
    <property type="match status" value="1"/>
</dbReference>
<reference evidence="4" key="1">
    <citation type="submission" date="2022-02" db="EMBL/GenBank/DDBJ databases">
        <authorList>
            <person name="Henning P.M."/>
            <person name="McCubbin A.G."/>
            <person name="Shore J.S."/>
        </authorList>
    </citation>
    <scope>NUCLEOTIDE SEQUENCE</scope>
    <source>
        <strain evidence="4">F60SS</strain>
        <tissue evidence="4">Leaves</tissue>
    </source>
</reference>
<reference evidence="4" key="2">
    <citation type="journal article" date="2023" name="Plants (Basel)">
        <title>Annotation of the Turnera subulata (Passifloraceae) Draft Genome Reveals the S-Locus Evolved after the Divergence of Turneroideae from Passifloroideae in a Stepwise Manner.</title>
        <authorList>
            <person name="Henning P.M."/>
            <person name="Roalson E.H."/>
            <person name="Mir W."/>
            <person name="McCubbin A.G."/>
            <person name="Shore J.S."/>
        </authorList>
    </citation>
    <scope>NUCLEOTIDE SEQUENCE</scope>
    <source>
        <strain evidence="4">F60SS</strain>
    </source>
</reference>
<keyword evidence="1" id="KW-1133">Transmembrane helix</keyword>
<dbReference type="InterPro" id="IPR001810">
    <property type="entry name" value="F-box_dom"/>
</dbReference>
<accession>A0A9Q0JCK8</accession>
<dbReference type="PANTHER" id="PTHR31672:SF13">
    <property type="entry name" value="F-BOX PROTEIN CPR30-LIKE"/>
    <property type="match status" value="1"/>
</dbReference>
<dbReference type="AlphaFoldDB" id="A0A9Q0JCK8"/>
<evidence type="ECO:0000259" key="3">
    <source>
        <dbReference type="Pfam" id="PF07734"/>
    </source>
</evidence>
<evidence type="ECO:0000313" key="5">
    <source>
        <dbReference type="Proteomes" id="UP001141552"/>
    </source>
</evidence>
<dbReference type="OrthoDB" id="1166669at2759"/>
<evidence type="ECO:0000256" key="1">
    <source>
        <dbReference type="SAM" id="Phobius"/>
    </source>
</evidence>
<name>A0A9Q0JCK8_9ROSI</name>
<organism evidence="4 5">
    <name type="scientific">Turnera subulata</name>
    <dbReference type="NCBI Taxonomy" id="218843"/>
    <lineage>
        <taxon>Eukaryota</taxon>
        <taxon>Viridiplantae</taxon>
        <taxon>Streptophyta</taxon>
        <taxon>Embryophyta</taxon>
        <taxon>Tracheophyta</taxon>
        <taxon>Spermatophyta</taxon>
        <taxon>Magnoliopsida</taxon>
        <taxon>eudicotyledons</taxon>
        <taxon>Gunneridae</taxon>
        <taxon>Pentapetalae</taxon>
        <taxon>rosids</taxon>
        <taxon>fabids</taxon>
        <taxon>Malpighiales</taxon>
        <taxon>Passifloraceae</taxon>
        <taxon>Turnera</taxon>
    </lineage>
</organism>
<dbReference type="InterPro" id="IPR017451">
    <property type="entry name" value="F-box-assoc_interact_dom"/>
</dbReference>
<feature type="transmembrane region" description="Helical" evidence="1">
    <location>
        <begin position="200"/>
        <end position="221"/>
    </location>
</feature>
<dbReference type="Proteomes" id="UP001141552">
    <property type="component" value="Unassembled WGS sequence"/>
</dbReference>
<dbReference type="InterPro" id="IPR036047">
    <property type="entry name" value="F-box-like_dom_sf"/>
</dbReference>
<feature type="domain" description="F-box" evidence="2">
    <location>
        <begin position="9"/>
        <end position="45"/>
    </location>
</feature>
<evidence type="ECO:0000313" key="4">
    <source>
        <dbReference type="EMBL" id="KAJ4836609.1"/>
    </source>
</evidence>
<keyword evidence="1" id="KW-0812">Transmembrane</keyword>
<dbReference type="NCBIfam" id="TIGR01640">
    <property type="entry name" value="F_box_assoc_1"/>
    <property type="match status" value="1"/>
</dbReference>
<keyword evidence="5" id="KW-1185">Reference proteome</keyword>
<dbReference type="InterPro" id="IPR006527">
    <property type="entry name" value="F-box-assoc_dom_typ1"/>
</dbReference>
<gene>
    <name evidence="4" type="ORF">Tsubulata_030146</name>
</gene>
<feature type="domain" description="F-box associated beta-propeller type 1" evidence="3">
    <location>
        <begin position="105"/>
        <end position="262"/>
    </location>
</feature>
<dbReference type="PANTHER" id="PTHR31672">
    <property type="entry name" value="BNACNNG10540D PROTEIN"/>
    <property type="match status" value="1"/>
</dbReference>
<comment type="caution">
    <text evidence="4">The sequence shown here is derived from an EMBL/GenBank/DDBJ whole genome shotgun (WGS) entry which is preliminary data.</text>
</comment>
<dbReference type="InterPro" id="IPR050796">
    <property type="entry name" value="SCF_F-box_component"/>
</dbReference>
<dbReference type="Pfam" id="PF07734">
    <property type="entry name" value="FBA_1"/>
    <property type="match status" value="1"/>
</dbReference>
<evidence type="ECO:0000259" key="2">
    <source>
        <dbReference type="Pfam" id="PF00646"/>
    </source>
</evidence>
<sequence length="295" mass="33170">MAAPNRSYLPPDIVEEILALLPFKSIERFRSLSRSLFSLLAAPKLLYHPRRSIKKFPPYSDFGIKSSDDESVFTGVVLSDYSDDAQNRGYKVPEFSGRERYYDFVGSCNGLVCLVFYSTDNSKRGTFVWNPFTGLCTKLPNRNYYYAHGLGYDLASDDYKVFLAGVGGGVEIFSLKAGSFKEVENPDVEYLRDILTSTRAMGLFLNGALHWAWGIAIIIAFDLNKEKFYRVPNPPNEISPDHDGDYSVGVVGEYLCMSHVCHYKAAKIYCLGNEGVLQQGLVGALYFLCSFFSIW</sequence>
<proteinExistence type="predicted"/>
<evidence type="ECO:0008006" key="6">
    <source>
        <dbReference type="Google" id="ProtNLM"/>
    </source>
</evidence>
<dbReference type="EMBL" id="JAKUCV010004064">
    <property type="protein sequence ID" value="KAJ4836609.1"/>
    <property type="molecule type" value="Genomic_DNA"/>
</dbReference>
<protein>
    <recommendedName>
        <fullName evidence="6">F-box domain-containing protein</fullName>
    </recommendedName>
</protein>